<name>A0A2M7B8M0_9BACT</name>
<dbReference type="AlphaFoldDB" id="A0A2M7B8M0"/>
<dbReference type="PANTHER" id="PTHR38459:SF1">
    <property type="entry name" value="PROPHAGE BACTOPRENOL-LINKED GLUCOSE TRANSLOCASE HOMOLOG"/>
    <property type="match status" value="1"/>
</dbReference>
<feature type="transmembrane region" description="Helical" evidence="6">
    <location>
        <begin position="189"/>
        <end position="207"/>
    </location>
</feature>
<sequence>MNMKRKDFLMVAIAGFFTSLFLLPTLKNVKLLGISNAFYLFMAGLPILWVLALVVGRFLNRWLGWIYQFVKFCVIGFLNASIDFGVLNLLSLYTGITSGFILGGVNVPGFIIAATNSYFWNKFWVFSHQRQEGPPAQAGEKVSYGDLPTFIAVVVSGALVNSGLVVFISTYFHPVFGMSAERWLNISKVAASAAALAWNFIGFRVFVFKSKENQLT</sequence>
<evidence type="ECO:0000313" key="9">
    <source>
        <dbReference type="Proteomes" id="UP000228561"/>
    </source>
</evidence>
<evidence type="ECO:0000313" key="8">
    <source>
        <dbReference type="EMBL" id="PIU99419.1"/>
    </source>
</evidence>
<dbReference type="InterPro" id="IPR007267">
    <property type="entry name" value="GtrA_DPMS_TM"/>
</dbReference>
<dbReference type="PANTHER" id="PTHR38459">
    <property type="entry name" value="PROPHAGE BACTOPRENOL-LINKED GLUCOSE TRANSLOCASE HOMOLOG"/>
    <property type="match status" value="1"/>
</dbReference>
<evidence type="ECO:0000256" key="3">
    <source>
        <dbReference type="ARBA" id="ARBA00022692"/>
    </source>
</evidence>
<reference evidence="9" key="1">
    <citation type="submission" date="2017-09" db="EMBL/GenBank/DDBJ databases">
        <title>Depth-based differentiation of microbial function through sediment-hosted aquifers and enrichment of novel symbionts in the deep terrestrial subsurface.</title>
        <authorList>
            <person name="Probst A.J."/>
            <person name="Ladd B."/>
            <person name="Jarett J.K."/>
            <person name="Geller-Mcgrath D.E."/>
            <person name="Sieber C.M.K."/>
            <person name="Emerson J.B."/>
            <person name="Anantharaman K."/>
            <person name="Thomas B.C."/>
            <person name="Malmstrom R."/>
            <person name="Stieglmeier M."/>
            <person name="Klingl A."/>
            <person name="Woyke T."/>
            <person name="Ryan C.M."/>
            <person name="Banfield J.F."/>
        </authorList>
    </citation>
    <scope>NUCLEOTIDE SEQUENCE [LARGE SCALE GENOMIC DNA]</scope>
</reference>
<evidence type="ECO:0000259" key="7">
    <source>
        <dbReference type="Pfam" id="PF04138"/>
    </source>
</evidence>
<feature type="transmembrane region" description="Helical" evidence="6">
    <location>
        <begin position="150"/>
        <end position="169"/>
    </location>
</feature>
<evidence type="ECO:0000256" key="1">
    <source>
        <dbReference type="ARBA" id="ARBA00004141"/>
    </source>
</evidence>
<keyword evidence="4 6" id="KW-1133">Transmembrane helix</keyword>
<comment type="similarity">
    <text evidence="2">Belongs to the GtrA family.</text>
</comment>
<accession>A0A2M7B8M0</accession>
<organism evidence="8 9">
    <name type="scientific">Candidatus Tagabacteria bacterium CG03_land_8_20_14_0_80_41_22</name>
    <dbReference type="NCBI Taxonomy" id="1975020"/>
    <lineage>
        <taxon>Bacteria</taxon>
        <taxon>Candidatus Tagaibacteriota</taxon>
    </lineage>
</organism>
<evidence type="ECO:0000256" key="5">
    <source>
        <dbReference type="ARBA" id="ARBA00023136"/>
    </source>
</evidence>
<keyword evidence="5 6" id="KW-0472">Membrane</keyword>
<feature type="transmembrane region" description="Helical" evidence="6">
    <location>
        <begin position="38"/>
        <end position="60"/>
    </location>
</feature>
<evidence type="ECO:0000256" key="2">
    <source>
        <dbReference type="ARBA" id="ARBA00009399"/>
    </source>
</evidence>
<proteinExistence type="inferred from homology"/>
<feature type="transmembrane region" description="Helical" evidence="6">
    <location>
        <begin position="99"/>
        <end position="120"/>
    </location>
</feature>
<comment type="caution">
    <text evidence="8">The sequence shown here is derived from an EMBL/GenBank/DDBJ whole genome shotgun (WGS) entry which is preliminary data.</text>
</comment>
<dbReference type="GO" id="GO:0005886">
    <property type="term" value="C:plasma membrane"/>
    <property type="evidence" value="ECO:0007669"/>
    <property type="project" value="TreeGrafter"/>
</dbReference>
<dbReference type="Pfam" id="PF04138">
    <property type="entry name" value="GtrA_DPMS_TM"/>
    <property type="match status" value="1"/>
</dbReference>
<dbReference type="EMBL" id="PEVG01000030">
    <property type="protein sequence ID" value="PIU99419.1"/>
    <property type="molecule type" value="Genomic_DNA"/>
</dbReference>
<dbReference type="Proteomes" id="UP000228561">
    <property type="component" value="Unassembled WGS sequence"/>
</dbReference>
<feature type="domain" description="GtrA/DPMS transmembrane" evidence="7">
    <location>
        <begin position="71"/>
        <end position="208"/>
    </location>
</feature>
<comment type="subcellular location">
    <subcellularLocation>
        <location evidence="1">Membrane</location>
        <topology evidence="1">Multi-pass membrane protein</topology>
    </subcellularLocation>
</comment>
<dbReference type="InterPro" id="IPR051401">
    <property type="entry name" value="GtrA_CellWall_Glycosyl"/>
</dbReference>
<evidence type="ECO:0000256" key="6">
    <source>
        <dbReference type="SAM" id="Phobius"/>
    </source>
</evidence>
<feature type="transmembrane region" description="Helical" evidence="6">
    <location>
        <begin position="72"/>
        <end position="93"/>
    </location>
</feature>
<gene>
    <name evidence="8" type="ORF">COS58_02490</name>
</gene>
<protein>
    <recommendedName>
        <fullName evidence="7">GtrA/DPMS transmembrane domain-containing protein</fullName>
    </recommendedName>
</protein>
<evidence type="ECO:0000256" key="4">
    <source>
        <dbReference type="ARBA" id="ARBA00022989"/>
    </source>
</evidence>
<feature type="transmembrane region" description="Helical" evidence="6">
    <location>
        <begin position="7"/>
        <end position="26"/>
    </location>
</feature>
<dbReference type="GO" id="GO:0000271">
    <property type="term" value="P:polysaccharide biosynthetic process"/>
    <property type="evidence" value="ECO:0007669"/>
    <property type="project" value="InterPro"/>
</dbReference>
<keyword evidence="3 6" id="KW-0812">Transmembrane</keyword>